<dbReference type="Proteomes" id="UP000033671">
    <property type="component" value="Unassembled WGS sequence"/>
</dbReference>
<organism evidence="3 4">
    <name type="scientific">Orientia tsutsugamushi str. TA716</name>
    <dbReference type="NCBI Taxonomy" id="1359175"/>
    <lineage>
        <taxon>Bacteria</taxon>
        <taxon>Pseudomonadati</taxon>
        <taxon>Pseudomonadota</taxon>
        <taxon>Alphaproteobacteria</taxon>
        <taxon>Rickettsiales</taxon>
        <taxon>Rickettsiaceae</taxon>
        <taxon>Rickettsieae</taxon>
        <taxon>Orientia</taxon>
    </lineage>
</organism>
<sequence length="68" mass="7649">MLHGAVESMDEIFESNQDNRKESPISWLQLPPELKLMILENLSNNDLTKLQHTDEAEAGGAHAIYEGE</sequence>
<dbReference type="InterPro" id="IPR018272">
    <property type="entry name" value="PRANC_domain"/>
</dbReference>
<evidence type="ECO:0000313" key="4">
    <source>
        <dbReference type="Proteomes" id="UP000033671"/>
    </source>
</evidence>
<evidence type="ECO:0000256" key="1">
    <source>
        <dbReference type="SAM" id="MobiDB-lite"/>
    </source>
</evidence>
<dbReference type="AlphaFoldDB" id="A0A0F3NQ48"/>
<dbReference type="RefSeq" id="WP_045917821.1">
    <property type="nucleotide sequence ID" value="NZ_LAOA01000221.1"/>
</dbReference>
<evidence type="ECO:0000313" key="3">
    <source>
        <dbReference type="EMBL" id="KJV69822.1"/>
    </source>
</evidence>
<evidence type="ECO:0000259" key="2">
    <source>
        <dbReference type="Pfam" id="PF09372"/>
    </source>
</evidence>
<reference evidence="3 4" key="1">
    <citation type="submission" date="2015-01" db="EMBL/GenBank/DDBJ databases">
        <title>Genome Sequencing of Rickettsiales.</title>
        <authorList>
            <person name="Daugherty S.C."/>
            <person name="Su Q."/>
            <person name="Abolude K."/>
            <person name="Beier-Sexton M."/>
            <person name="Carlyon J.A."/>
            <person name="Carter R."/>
            <person name="Day N.P."/>
            <person name="Dumler S.J."/>
            <person name="Dyachenko V."/>
            <person name="Godinez A."/>
            <person name="Kurtti T.J."/>
            <person name="Lichay M."/>
            <person name="Mullins K.E."/>
            <person name="Ott S."/>
            <person name="Pappas-Brown V."/>
            <person name="Paris D.H."/>
            <person name="Patel P."/>
            <person name="Richards A.L."/>
            <person name="Sadzewicz L."/>
            <person name="Sears K."/>
            <person name="Seidman D."/>
            <person name="Sengamalay N."/>
            <person name="Stenos J."/>
            <person name="Tallon L.J."/>
            <person name="Vincent G."/>
            <person name="Fraser C.M."/>
            <person name="Munderloh U."/>
            <person name="Dunning-Hotopp J.C."/>
        </authorList>
    </citation>
    <scope>NUCLEOTIDE SEQUENCE [LARGE SCALE GENOMIC DNA]</scope>
    <source>
        <strain evidence="3 4">TA716</strain>
    </source>
</reference>
<feature type="region of interest" description="Disordered" evidence="1">
    <location>
        <begin position="1"/>
        <end position="24"/>
    </location>
</feature>
<gene>
    <name evidence="3" type="ORF">OTSTA716_2783</name>
</gene>
<proteinExistence type="predicted"/>
<dbReference type="EMBL" id="LAOA01000221">
    <property type="protein sequence ID" value="KJV69822.1"/>
    <property type="molecule type" value="Genomic_DNA"/>
</dbReference>
<name>A0A0F3NQ48_ORITS</name>
<dbReference type="Pfam" id="PF09372">
    <property type="entry name" value="PRANC"/>
    <property type="match status" value="1"/>
</dbReference>
<comment type="caution">
    <text evidence="3">The sequence shown here is derived from an EMBL/GenBank/DDBJ whole genome shotgun (WGS) entry which is preliminary data.</text>
</comment>
<accession>A0A0F3NQ48</accession>
<feature type="domain" description="PRANC" evidence="2">
    <location>
        <begin position="9"/>
        <end position="50"/>
    </location>
</feature>
<protein>
    <submittedName>
        <fullName evidence="3">PRANC domain protein</fullName>
    </submittedName>
</protein>